<dbReference type="PANTHER" id="PTHR30085">
    <property type="entry name" value="AMINO ACID ABC TRANSPORTER PERMEASE"/>
    <property type="match status" value="1"/>
</dbReference>
<evidence type="ECO:0000256" key="4">
    <source>
        <dbReference type="SAM" id="SignalP"/>
    </source>
</evidence>
<dbReference type="RefSeq" id="WP_143488141.1">
    <property type="nucleotide sequence ID" value="NZ_VJOY01000006.1"/>
</dbReference>
<feature type="signal peptide" evidence="4">
    <location>
        <begin position="1"/>
        <end position="26"/>
    </location>
</feature>
<comment type="caution">
    <text evidence="6">The sequence shown here is derived from an EMBL/GenBank/DDBJ whole genome shotgun (WGS) entry which is preliminary data.</text>
</comment>
<evidence type="ECO:0000256" key="3">
    <source>
        <dbReference type="ARBA" id="ARBA00022729"/>
    </source>
</evidence>
<dbReference type="Proteomes" id="UP000315235">
    <property type="component" value="Unassembled WGS sequence"/>
</dbReference>
<keyword evidence="3 4" id="KW-0732">Signal</keyword>
<feature type="chain" id="PRO_5022106329" evidence="4">
    <location>
        <begin position="27"/>
        <end position="281"/>
    </location>
</feature>
<comment type="similarity">
    <text evidence="1">Belongs to the bacterial solute-binding protein 3 family.</text>
</comment>
<evidence type="ECO:0000256" key="1">
    <source>
        <dbReference type="ARBA" id="ARBA00010333"/>
    </source>
</evidence>
<evidence type="ECO:0000256" key="2">
    <source>
        <dbReference type="ARBA" id="ARBA00022448"/>
    </source>
</evidence>
<keyword evidence="2" id="KW-0813">Transport</keyword>
<dbReference type="GO" id="GO:0030288">
    <property type="term" value="C:outer membrane-bounded periplasmic space"/>
    <property type="evidence" value="ECO:0007669"/>
    <property type="project" value="TreeGrafter"/>
</dbReference>
<feature type="domain" description="Solute-binding protein family 3/N-terminal" evidence="5">
    <location>
        <begin position="43"/>
        <end position="267"/>
    </location>
</feature>
<dbReference type="CDD" id="cd13690">
    <property type="entry name" value="PBP2_GluB"/>
    <property type="match status" value="1"/>
</dbReference>
<sequence length="281" mass="30214">MSIPSRLGKGLLALCATILIGGASLADEFPADSTMHRLAEAGKVRIGVKFDQPLFGLRNLRGKPEGFDIRIGTLIAEALGLDKDDIVWVETTSANREAFIQQNKVDMVIATFAISPKRKEVVTFAGPYIITGQDLLVRKGNPLGITGPDDMAGRKLCVINGSEGRNVISRNYPKAIQVGFDAFSKCAEAVKNGSVDAATLSAAVMMGYVSKEPDAFELVGKRFTDEPWGVGVTKGDLPFCEFIEGTLRQAAADGRYEKAYQETVGKYAKDNPPLPPLDPCS</sequence>
<evidence type="ECO:0000313" key="7">
    <source>
        <dbReference type="Proteomes" id="UP000315235"/>
    </source>
</evidence>
<accession>A0A553GZC4</accession>
<dbReference type="Gene3D" id="3.40.190.10">
    <property type="entry name" value="Periplasmic binding protein-like II"/>
    <property type="match status" value="2"/>
</dbReference>
<dbReference type="InterPro" id="IPR001638">
    <property type="entry name" value="Solute-binding_3/MltF_N"/>
</dbReference>
<dbReference type="Pfam" id="PF00497">
    <property type="entry name" value="SBP_bac_3"/>
    <property type="match status" value="1"/>
</dbReference>
<dbReference type="EMBL" id="VJOY01000006">
    <property type="protein sequence ID" value="TRX74839.1"/>
    <property type="molecule type" value="Genomic_DNA"/>
</dbReference>
<reference evidence="6 7" key="1">
    <citation type="submission" date="2019-07" db="EMBL/GenBank/DDBJ databases">
        <title>Pseudomonas mangiferae sp. nov., isolated from bark of mango tree in Thailand.</title>
        <authorList>
            <person name="Srisuk N."/>
            <person name="Anurat P."/>
        </authorList>
    </citation>
    <scope>NUCLEOTIDE SEQUENCE [LARGE SCALE GENOMIC DNA]</scope>
    <source>
        <strain evidence="6 7">DMKU_BBB3-04</strain>
    </source>
</reference>
<dbReference type="OrthoDB" id="7241844at2"/>
<organism evidence="6 7">
    <name type="scientific">Pseudomonas mangiferae</name>
    <dbReference type="NCBI Taxonomy" id="2593654"/>
    <lineage>
        <taxon>Bacteria</taxon>
        <taxon>Pseudomonadati</taxon>
        <taxon>Pseudomonadota</taxon>
        <taxon>Gammaproteobacteria</taxon>
        <taxon>Pseudomonadales</taxon>
        <taxon>Pseudomonadaceae</taxon>
        <taxon>Pseudomonas</taxon>
    </lineage>
</organism>
<name>A0A553GZC4_9PSED</name>
<proteinExistence type="inferred from homology"/>
<dbReference type="AlphaFoldDB" id="A0A553GZC4"/>
<dbReference type="PANTHER" id="PTHR30085:SF6">
    <property type="entry name" value="ABC TRANSPORTER GLUTAMINE-BINDING PROTEIN GLNH"/>
    <property type="match status" value="1"/>
</dbReference>
<dbReference type="SMART" id="SM00062">
    <property type="entry name" value="PBPb"/>
    <property type="match status" value="1"/>
</dbReference>
<dbReference type="GO" id="GO:0006865">
    <property type="term" value="P:amino acid transport"/>
    <property type="evidence" value="ECO:0007669"/>
    <property type="project" value="TreeGrafter"/>
</dbReference>
<dbReference type="SUPFAM" id="SSF53850">
    <property type="entry name" value="Periplasmic binding protein-like II"/>
    <property type="match status" value="1"/>
</dbReference>
<gene>
    <name evidence="6" type="ORF">FM069_09925</name>
</gene>
<evidence type="ECO:0000313" key="6">
    <source>
        <dbReference type="EMBL" id="TRX74839.1"/>
    </source>
</evidence>
<dbReference type="InterPro" id="IPR051455">
    <property type="entry name" value="Bact_solute-bind_prot3"/>
</dbReference>
<evidence type="ECO:0000259" key="5">
    <source>
        <dbReference type="SMART" id="SM00062"/>
    </source>
</evidence>
<protein>
    <submittedName>
        <fullName evidence="6">Glutamate ABC transporter substrate-binding protein</fullName>
    </submittedName>
</protein>
<dbReference type="GO" id="GO:0005576">
    <property type="term" value="C:extracellular region"/>
    <property type="evidence" value="ECO:0007669"/>
    <property type="project" value="TreeGrafter"/>
</dbReference>
<keyword evidence="7" id="KW-1185">Reference proteome</keyword>